<dbReference type="Pfam" id="PF08446">
    <property type="entry name" value="PAS_2"/>
    <property type="match status" value="1"/>
</dbReference>
<dbReference type="RefSeq" id="WP_166411790.1">
    <property type="nucleotide sequence ID" value="NZ_CP049869.1"/>
</dbReference>
<dbReference type="InterPro" id="IPR013654">
    <property type="entry name" value="PAS_2"/>
</dbReference>
<dbReference type="Gene3D" id="3.30.450.20">
    <property type="entry name" value="PAS domain"/>
    <property type="match status" value="1"/>
</dbReference>
<name>A0A6G7YRN7_9SPHN</name>
<dbReference type="InterPro" id="IPR035965">
    <property type="entry name" value="PAS-like_dom_sf"/>
</dbReference>
<evidence type="ECO:0000259" key="1">
    <source>
        <dbReference type="Pfam" id="PF08446"/>
    </source>
</evidence>
<dbReference type="AlphaFoldDB" id="A0A6G7YRN7"/>
<gene>
    <name evidence="2" type="ORF">G7077_11315</name>
</gene>
<sequence>MSNESFSVQQSGFLLELSADWIVLRASENVHRFLGEYHVRMVGEPLAKFTLAQPLHDLRNSLSRQRSASGIARAYRVRLTDGQTFLDIAFQQADGRYILEGVMSADSFGASMGTISRLLEGLPDCDDAAVARRMRALCGFDRVLLAGSDGALKADCSRSNFPSRGTVDLGSLPPIVFDVNAEAVPVHPRGNDAAASSIALLRAPTRDQAEQLKSLGIRSLMNVPVSVNGKQAEIFSCDSQSPAKPCFETHAAAELFAQVYTMGKGG</sequence>
<feature type="domain" description="PAS fold-2" evidence="1">
    <location>
        <begin position="7"/>
        <end position="100"/>
    </location>
</feature>
<dbReference type="EMBL" id="CP049869">
    <property type="protein sequence ID" value="QIK79403.1"/>
    <property type="molecule type" value="Genomic_DNA"/>
</dbReference>
<protein>
    <recommendedName>
        <fullName evidence="1">PAS fold-2 domain-containing protein</fullName>
    </recommendedName>
</protein>
<evidence type="ECO:0000313" key="3">
    <source>
        <dbReference type="Proteomes" id="UP000503222"/>
    </source>
</evidence>
<dbReference type="SUPFAM" id="SSF55785">
    <property type="entry name" value="PYP-like sensor domain (PAS domain)"/>
    <property type="match status" value="1"/>
</dbReference>
<dbReference type="KEGG" id="spii:G7077_11315"/>
<keyword evidence="3" id="KW-1185">Reference proteome</keyword>
<organism evidence="2 3">
    <name type="scientific">Sphingomonas piscis</name>
    <dbReference type="NCBI Taxonomy" id="2714943"/>
    <lineage>
        <taxon>Bacteria</taxon>
        <taxon>Pseudomonadati</taxon>
        <taxon>Pseudomonadota</taxon>
        <taxon>Alphaproteobacteria</taxon>
        <taxon>Sphingomonadales</taxon>
        <taxon>Sphingomonadaceae</taxon>
        <taxon>Sphingomonas</taxon>
    </lineage>
</organism>
<proteinExistence type="predicted"/>
<accession>A0A6G7YRN7</accession>
<dbReference type="SUPFAM" id="SSF55781">
    <property type="entry name" value="GAF domain-like"/>
    <property type="match status" value="1"/>
</dbReference>
<dbReference type="GO" id="GO:0006355">
    <property type="term" value="P:regulation of DNA-templated transcription"/>
    <property type="evidence" value="ECO:0007669"/>
    <property type="project" value="InterPro"/>
</dbReference>
<dbReference type="Proteomes" id="UP000503222">
    <property type="component" value="Chromosome"/>
</dbReference>
<evidence type="ECO:0000313" key="2">
    <source>
        <dbReference type="EMBL" id="QIK79403.1"/>
    </source>
</evidence>
<reference evidence="2 3" key="1">
    <citation type="submission" date="2020-03" db="EMBL/GenBank/DDBJ databases">
        <title>Sphingomonas sp. nov., isolated from fish.</title>
        <authorList>
            <person name="Hyun D.-W."/>
            <person name="Bae J.-W."/>
        </authorList>
    </citation>
    <scope>NUCLEOTIDE SEQUENCE [LARGE SCALE GENOMIC DNA]</scope>
    <source>
        <strain evidence="2 3">HDW15B</strain>
    </source>
</reference>